<name>A0A0F9HBS9_9ZZZZ</name>
<organism evidence="3">
    <name type="scientific">marine sediment metagenome</name>
    <dbReference type="NCBI Taxonomy" id="412755"/>
    <lineage>
        <taxon>unclassified sequences</taxon>
        <taxon>metagenomes</taxon>
        <taxon>ecological metagenomes</taxon>
    </lineage>
</organism>
<gene>
    <name evidence="3" type="ORF">LCGC14_1803260</name>
</gene>
<keyword evidence="1" id="KW-0059">Arsenical resistance</keyword>
<dbReference type="AlphaFoldDB" id="A0A0F9HBS9"/>
<sequence length="135" mass="15172">MIKVAFICVQNACRSQMAEGCMKKLGKGLIEAYSAGSHPAEEIDPLAVKVMKEKEIDISSHQPKGFLGMRETNFDYVISMGCKDVCPFLPSRKSIQWNIPDPKGSSIETFRKVRDIIEGKVKILIEKIVNEKKKK</sequence>
<reference evidence="3" key="1">
    <citation type="journal article" date="2015" name="Nature">
        <title>Complex archaea that bridge the gap between prokaryotes and eukaryotes.</title>
        <authorList>
            <person name="Spang A."/>
            <person name="Saw J.H."/>
            <person name="Jorgensen S.L."/>
            <person name="Zaremba-Niedzwiedzka K."/>
            <person name="Martijn J."/>
            <person name="Lind A.E."/>
            <person name="van Eijk R."/>
            <person name="Schleper C."/>
            <person name="Guy L."/>
            <person name="Ettema T.J."/>
        </authorList>
    </citation>
    <scope>NUCLEOTIDE SEQUENCE</scope>
</reference>
<dbReference type="CDD" id="cd16345">
    <property type="entry name" value="LMWP_ArsC"/>
    <property type="match status" value="1"/>
</dbReference>
<evidence type="ECO:0000259" key="2">
    <source>
        <dbReference type="SMART" id="SM00226"/>
    </source>
</evidence>
<comment type="caution">
    <text evidence="3">The sequence shown here is derived from an EMBL/GenBank/DDBJ whole genome shotgun (WGS) entry which is preliminary data.</text>
</comment>
<dbReference type="InterPro" id="IPR036196">
    <property type="entry name" value="Ptyr_pPase_sf"/>
</dbReference>
<dbReference type="Pfam" id="PF01451">
    <property type="entry name" value="LMWPc"/>
    <property type="match status" value="1"/>
</dbReference>
<feature type="domain" description="Phosphotyrosine protein phosphatase I" evidence="2">
    <location>
        <begin position="2"/>
        <end position="127"/>
    </location>
</feature>
<dbReference type="SMART" id="SM00226">
    <property type="entry name" value="LMWPc"/>
    <property type="match status" value="1"/>
</dbReference>
<dbReference type="PANTHER" id="PTHR43428:SF1">
    <property type="entry name" value="ARSENATE REDUCTASE"/>
    <property type="match status" value="1"/>
</dbReference>
<dbReference type="Gene3D" id="3.40.50.2300">
    <property type="match status" value="1"/>
</dbReference>
<evidence type="ECO:0000313" key="3">
    <source>
        <dbReference type="EMBL" id="KKM00557.1"/>
    </source>
</evidence>
<dbReference type="EMBL" id="LAZR01017407">
    <property type="protein sequence ID" value="KKM00557.1"/>
    <property type="molecule type" value="Genomic_DNA"/>
</dbReference>
<proteinExistence type="predicted"/>
<accession>A0A0F9HBS9</accession>
<dbReference type="SUPFAM" id="SSF52788">
    <property type="entry name" value="Phosphotyrosine protein phosphatases I"/>
    <property type="match status" value="1"/>
</dbReference>
<dbReference type="InterPro" id="IPR023485">
    <property type="entry name" value="Ptyr_pPase"/>
</dbReference>
<dbReference type="GO" id="GO:0046685">
    <property type="term" value="P:response to arsenic-containing substance"/>
    <property type="evidence" value="ECO:0007669"/>
    <property type="project" value="UniProtKB-KW"/>
</dbReference>
<dbReference type="PANTHER" id="PTHR43428">
    <property type="entry name" value="ARSENATE REDUCTASE"/>
    <property type="match status" value="1"/>
</dbReference>
<protein>
    <recommendedName>
        <fullName evidence="2">Phosphotyrosine protein phosphatase I domain-containing protein</fullName>
    </recommendedName>
</protein>
<evidence type="ECO:0000256" key="1">
    <source>
        <dbReference type="ARBA" id="ARBA00022849"/>
    </source>
</evidence>